<evidence type="ECO:0000259" key="2">
    <source>
        <dbReference type="Pfam" id="PF01464"/>
    </source>
</evidence>
<dbReference type="Pfam" id="PF01464">
    <property type="entry name" value="SLT"/>
    <property type="match status" value="1"/>
</dbReference>
<evidence type="ECO:0000256" key="1">
    <source>
        <dbReference type="ARBA" id="ARBA00007734"/>
    </source>
</evidence>
<name>A0A3M7TKG5_9FLAO</name>
<evidence type="ECO:0000313" key="4">
    <source>
        <dbReference type="Proteomes" id="UP000278775"/>
    </source>
</evidence>
<comment type="caution">
    <text evidence="3">The sequence shown here is derived from an EMBL/GenBank/DDBJ whole genome shotgun (WGS) entry which is preliminary data.</text>
</comment>
<dbReference type="GO" id="GO:0008933">
    <property type="term" value="F:peptidoglycan lytic transglycosylase activity"/>
    <property type="evidence" value="ECO:0007669"/>
    <property type="project" value="InterPro"/>
</dbReference>
<protein>
    <submittedName>
        <fullName evidence="3">Lytic transglycosylase domain-containing protein</fullName>
    </submittedName>
</protein>
<dbReference type="InterPro" id="IPR008258">
    <property type="entry name" value="Transglycosylase_SLT_dom_1"/>
</dbReference>
<dbReference type="GO" id="GO:0000270">
    <property type="term" value="P:peptidoglycan metabolic process"/>
    <property type="evidence" value="ECO:0007669"/>
    <property type="project" value="InterPro"/>
</dbReference>
<gene>
    <name evidence="3" type="ORF">D1631_00040</name>
</gene>
<sequence>MRIFGKNKRVKKTFLLVGIGIFPFFNSQIQIEEENGEAFIKQDEIYLKSLKKINNSSESFNNALDLKTYIARFNFLNQNTALNIDYNNTTYTYVKKFLTYKWYPKIIGLSIYYFPLFESKLDHYGIPRELKYLAVVESALNPRAGSWVGASGLWQFMPETGAEYGLRKNELVNTFYDPMSNADAGVRYLRDLYKQFGDWNLAISAYNCGAGTVNKAIRKSGTKNYWKLRPYLPKETQAYVPSFIAVNYLFNFYKQHGMQPSYFKYDFFDLKVIKVNKTTSFQELSKKYNYSILKFANPQFLTNTIPAGSIVYVK</sequence>
<dbReference type="CDD" id="cd16894">
    <property type="entry name" value="MltD-like"/>
    <property type="match status" value="1"/>
</dbReference>
<dbReference type="EMBL" id="QWIU01000001">
    <property type="protein sequence ID" value="RNA63935.1"/>
    <property type="molecule type" value="Genomic_DNA"/>
</dbReference>
<dbReference type="Gene3D" id="1.10.530.10">
    <property type="match status" value="1"/>
</dbReference>
<dbReference type="PANTHER" id="PTHR37423">
    <property type="entry name" value="SOLUBLE LYTIC MUREIN TRANSGLYCOSYLASE-RELATED"/>
    <property type="match status" value="1"/>
</dbReference>
<evidence type="ECO:0000313" key="3">
    <source>
        <dbReference type="EMBL" id="RNA63935.1"/>
    </source>
</evidence>
<reference evidence="3 4" key="1">
    <citation type="submission" date="2018-08" db="EMBL/GenBank/DDBJ databases">
        <title>Chryseobacterium nematophagum: a novel matrix digesting pathogen of nematodes.</title>
        <authorList>
            <person name="Page A."/>
            <person name="Roberts M."/>
            <person name="Felix M.-A."/>
            <person name="Weir W."/>
        </authorList>
    </citation>
    <scope>NUCLEOTIDE SEQUENCE [LARGE SCALE GENOMIC DNA]</scope>
    <source>
        <strain evidence="3 4">JUb129</strain>
    </source>
</reference>
<organism evidence="3 4">
    <name type="scientific">Chryseobacterium nematophagum</name>
    <dbReference type="NCBI Taxonomy" id="2305228"/>
    <lineage>
        <taxon>Bacteria</taxon>
        <taxon>Pseudomonadati</taxon>
        <taxon>Bacteroidota</taxon>
        <taxon>Flavobacteriia</taxon>
        <taxon>Flavobacteriales</taxon>
        <taxon>Weeksellaceae</taxon>
        <taxon>Chryseobacterium group</taxon>
        <taxon>Chryseobacterium</taxon>
    </lineage>
</organism>
<dbReference type="PANTHER" id="PTHR37423:SF2">
    <property type="entry name" value="MEMBRANE-BOUND LYTIC MUREIN TRANSGLYCOSYLASE C"/>
    <property type="match status" value="1"/>
</dbReference>
<dbReference type="PROSITE" id="PS00922">
    <property type="entry name" value="TRANSGLYCOSYLASE"/>
    <property type="match status" value="1"/>
</dbReference>
<accession>A0A3M7TKG5</accession>
<comment type="similarity">
    <text evidence="1">Belongs to the transglycosylase Slt family.</text>
</comment>
<dbReference type="SUPFAM" id="SSF53955">
    <property type="entry name" value="Lysozyme-like"/>
    <property type="match status" value="1"/>
</dbReference>
<feature type="domain" description="Transglycosylase SLT" evidence="2">
    <location>
        <begin position="126"/>
        <end position="227"/>
    </location>
</feature>
<proteinExistence type="inferred from homology"/>
<dbReference type="AlphaFoldDB" id="A0A3M7TKG5"/>
<dbReference type="Proteomes" id="UP000278775">
    <property type="component" value="Unassembled WGS sequence"/>
</dbReference>
<dbReference type="InterPro" id="IPR023346">
    <property type="entry name" value="Lysozyme-like_dom_sf"/>
</dbReference>
<dbReference type="OrthoDB" id="9815002at2"/>
<dbReference type="GO" id="GO:0016020">
    <property type="term" value="C:membrane"/>
    <property type="evidence" value="ECO:0007669"/>
    <property type="project" value="InterPro"/>
</dbReference>
<dbReference type="InterPro" id="IPR000189">
    <property type="entry name" value="Transglyc_AS"/>
</dbReference>